<keyword evidence="6" id="KW-0539">Nucleus</keyword>
<gene>
    <name evidence="9" type="ORF">H2204_005565</name>
</gene>
<dbReference type="CDD" id="cd00067">
    <property type="entry name" value="GAL4"/>
    <property type="match status" value="1"/>
</dbReference>
<keyword evidence="5" id="KW-0804">Transcription</keyword>
<keyword evidence="3" id="KW-0805">Transcription regulation</keyword>
<evidence type="ECO:0000256" key="3">
    <source>
        <dbReference type="ARBA" id="ARBA00023015"/>
    </source>
</evidence>
<dbReference type="AlphaFoldDB" id="A0AA39CYF4"/>
<comment type="caution">
    <text evidence="9">The sequence shown here is derived from an EMBL/GenBank/DDBJ whole genome shotgun (WGS) entry which is preliminary data.</text>
</comment>
<evidence type="ECO:0000259" key="8">
    <source>
        <dbReference type="PROSITE" id="PS50048"/>
    </source>
</evidence>
<sequence>MSRPFSRAQSRGSKLGYYRSSQACDHCRRRKIRCLVATPDTGGTCVQCGKLGRRCIIATVDRVAELTKRADTDTLNATSHAAEGGDDTNGGDRPSFVVDSHVPAQLSVSSSRRAGDEAIPMPYLDTPNTHHCKSSPPSQSVRGTRGSYSDGGLTHFDLTGWQSSPWMDHEGSLLWNSFGVQEQEFSLPGTFDALNPYVDSTGSKDLWNHSQIAVDWPYNLRADDIWQSATPQVTCPPENIVWCPQHREPIPDNTPQLIWASSTDWSLSEIQPTFTSG</sequence>
<keyword evidence="4" id="KW-0238">DNA-binding</keyword>
<dbReference type="SUPFAM" id="SSF57701">
    <property type="entry name" value="Zn2/Cys6 DNA-binding domain"/>
    <property type="match status" value="1"/>
</dbReference>
<dbReference type="InterPro" id="IPR036864">
    <property type="entry name" value="Zn2-C6_fun-type_DNA-bd_sf"/>
</dbReference>
<dbReference type="PANTHER" id="PTHR46910:SF3">
    <property type="entry name" value="HALOTOLERANCE PROTEIN 9-RELATED"/>
    <property type="match status" value="1"/>
</dbReference>
<protein>
    <recommendedName>
        <fullName evidence="8">Zn(2)-C6 fungal-type domain-containing protein</fullName>
    </recommendedName>
</protein>
<evidence type="ECO:0000256" key="2">
    <source>
        <dbReference type="ARBA" id="ARBA00022723"/>
    </source>
</evidence>
<dbReference type="Pfam" id="PF00172">
    <property type="entry name" value="Zn_clus"/>
    <property type="match status" value="1"/>
</dbReference>
<dbReference type="PANTHER" id="PTHR46910">
    <property type="entry name" value="TRANSCRIPTION FACTOR PDR1"/>
    <property type="match status" value="1"/>
</dbReference>
<evidence type="ECO:0000256" key="1">
    <source>
        <dbReference type="ARBA" id="ARBA00004123"/>
    </source>
</evidence>
<dbReference type="InterPro" id="IPR001138">
    <property type="entry name" value="Zn2Cys6_DnaBD"/>
</dbReference>
<dbReference type="GO" id="GO:0005634">
    <property type="term" value="C:nucleus"/>
    <property type="evidence" value="ECO:0007669"/>
    <property type="project" value="UniProtKB-SubCell"/>
</dbReference>
<feature type="domain" description="Zn(2)-C6 fungal-type" evidence="8">
    <location>
        <begin position="23"/>
        <end position="57"/>
    </location>
</feature>
<dbReference type="InterPro" id="IPR050987">
    <property type="entry name" value="AtrR-like"/>
</dbReference>
<organism evidence="9 10">
    <name type="scientific">Knufia peltigerae</name>
    <dbReference type="NCBI Taxonomy" id="1002370"/>
    <lineage>
        <taxon>Eukaryota</taxon>
        <taxon>Fungi</taxon>
        <taxon>Dikarya</taxon>
        <taxon>Ascomycota</taxon>
        <taxon>Pezizomycotina</taxon>
        <taxon>Eurotiomycetes</taxon>
        <taxon>Chaetothyriomycetidae</taxon>
        <taxon>Chaetothyriales</taxon>
        <taxon>Trichomeriaceae</taxon>
        <taxon>Knufia</taxon>
    </lineage>
</organism>
<dbReference type="PROSITE" id="PS00463">
    <property type="entry name" value="ZN2_CY6_FUNGAL_1"/>
    <property type="match status" value="1"/>
</dbReference>
<evidence type="ECO:0000256" key="6">
    <source>
        <dbReference type="ARBA" id="ARBA00023242"/>
    </source>
</evidence>
<dbReference type="SMART" id="SM00066">
    <property type="entry name" value="GAL4"/>
    <property type="match status" value="1"/>
</dbReference>
<evidence type="ECO:0000256" key="5">
    <source>
        <dbReference type="ARBA" id="ARBA00023163"/>
    </source>
</evidence>
<dbReference type="GO" id="GO:0008270">
    <property type="term" value="F:zinc ion binding"/>
    <property type="evidence" value="ECO:0007669"/>
    <property type="project" value="InterPro"/>
</dbReference>
<dbReference type="GO" id="GO:0003677">
    <property type="term" value="F:DNA binding"/>
    <property type="evidence" value="ECO:0007669"/>
    <property type="project" value="UniProtKB-KW"/>
</dbReference>
<evidence type="ECO:0000313" key="10">
    <source>
        <dbReference type="Proteomes" id="UP001172681"/>
    </source>
</evidence>
<accession>A0AA39CYF4</accession>
<proteinExistence type="predicted"/>
<dbReference type="Proteomes" id="UP001172681">
    <property type="component" value="Unassembled WGS sequence"/>
</dbReference>
<name>A0AA39CYF4_9EURO</name>
<evidence type="ECO:0000256" key="7">
    <source>
        <dbReference type="SAM" id="MobiDB-lite"/>
    </source>
</evidence>
<reference evidence="9" key="1">
    <citation type="submission" date="2022-10" db="EMBL/GenBank/DDBJ databases">
        <title>Culturing micro-colonial fungi from biological soil crusts in the Mojave desert and describing Neophaeococcomyces mojavensis, and introducing the new genera and species Taxawa tesnikishii.</title>
        <authorList>
            <person name="Kurbessoian T."/>
            <person name="Stajich J.E."/>
        </authorList>
    </citation>
    <scope>NUCLEOTIDE SEQUENCE</scope>
    <source>
        <strain evidence="9">TK_35</strain>
    </source>
</reference>
<dbReference type="EMBL" id="JAPDRN010000031">
    <property type="protein sequence ID" value="KAJ9636068.1"/>
    <property type="molecule type" value="Genomic_DNA"/>
</dbReference>
<keyword evidence="10" id="KW-1185">Reference proteome</keyword>
<keyword evidence="2" id="KW-0479">Metal-binding</keyword>
<feature type="region of interest" description="Disordered" evidence="7">
    <location>
        <begin position="75"/>
        <end position="97"/>
    </location>
</feature>
<feature type="region of interest" description="Disordered" evidence="7">
    <location>
        <begin position="126"/>
        <end position="146"/>
    </location>
</feature>
<evidence type="ECO:0000313" key="9">
    <source>
        <dbReference type="EMBL" id="KAJ9636068.1"/>
    </source>
</evidence>
<dbReference type="Gene3D" id="4.10.240.10">
    <property type="entry name" value="Zn(2)-C6 fungal-type DNA-binding domain"/>
    <property type="match status" value="1"/>
</dbReference>
<evidence type="ECO:0000256" key="4">
    <source>
        <dbReference type="ARBA" id="ARBA00023125"/>
    </source>
</evidence>
<comment type="subcellular location">
    <subcellularLocation>
        <location evidence="1">Nucleus</location>
    </subcellularLocation>
</comment>
<dbReference type="GO" id="GO:0000981">
    <property type="term" value="F:DNA-binding transcription factor activity, RNA polymerase II-specific"/>
    <property type="evidence" value="ECO:0007669"/>
    <property type="project" value="InterPro"/>
</dbReference>
<dbReference type="PROSITE" id="PS50048">
    <property type="entry name" value="ZN2_CY6_FUNGAL_2"/>
    <property type="match status" value="1"/>
</dbReference>